<protein>
    <submittedName>
        <fullName evidence="3">Transcriptional regulator, Xre-family with cupin domain</fullName>
    </submittedName>
</protein>
<dbReference type="InterPro" id="IPR014710">
    <property type="entry name" value="RmlC-like_jellyroll"/>
</dbReference>
<dbReference type="SUPFAM" id="SSF47413">
    <property type="entry name" value="lambda repressor-like DNA-binding domains"/>
    <property type="match status" value="1"/>
</dbReference>
<dbReference type="Gene3D" id="2.60.120.10">
    <property type="entry name" value="Jelly Rolls"/>
    <property type="match status" value="1"/>
</dbReference>
<gene>
    <name evidence="3" type="ORF">AVDCRST_MAG11-3720</name>
</gene>
<dbReference type="AlphaFoldDB" id="A0A6J4MBZ5"/>
<dbReference type="GO" id="GO:0003700">
    <property type="term" value="F:DNA-binding transcription factor activity"/>
    <property type="evidence" value="ECO:0007669"/>
    <property type="project" value="TreeGrafter"/>
</dbReference>
<dbReference type="PANTHER" id="PTHR46797:SF10">
    <property type="entry name" value="BLR1115 PROTEIN"/>
    <property type="match status" value="1"/>
</dbReference>
<sequence>MPMGRVVSYMVEKYSSIMDSSPSNVHWRLAARLHRLRADRGLTLDGLAERTGVSRSMISLVERGESSPTAAVLDRLAAGLGVTIASLFAEEPRADAAPLARRDAQVTWRDPATGYERRNLSPPGFPSPIELVEVVLPGGARVAYDTPAPRAVGVSQQLWILDGRVELRVGDETHRLAVGDCLAMRVDRPVTFHNPDASPARYVLALAADPAPAGRAAALRAGGGG</sequence>
<name>A0A6J4MBZ5_9BACT</name>
<evidence type="ECO:0000313" key="3">
    <source>
        <dbReference type="EMBL" id="CAA9354261.1"/>
    </source>
</evidence>
<accession>A0A6J4MBZ5</accession>
<evidence type="ECO:0000256" key="1">
    <source>
        <dbReference type="ARBA" id="ARBA00023125"/>
    </source>
</evidence>
<dbReference type="InterPro" id="IPR050807">
    <property type="entry name" value="TransReg_Diox_bact_type"/>
</dbReference>
<organism evidence="3">
    <name type="scientific">uncultured Gemmatimonadaceae bacterium</name>
    <dbReference type="NCBI Taxonomy" id="246130"/>
    <lineage>
        <taxon>Bacteria</taxon>
        <taxon>Pseudomonadati</taxon>
        <taxon>Gemmatimonadota</taxon>
        <taxon>Gemmatimonadia</taxon>
        <taxon>Gemmatimonadales</taxon>
        <taxon>Gemmatimonadaceae</taxon>
        <taxon>environmental samples</taxon>
    </lineage>
</organism>
<evidence type="ECO:0000259" key="2">
    <source>
        <dbReference type="PROSITE" id="PS50943"/>
    </source>
</evidence>
<feature type="domain" description="HTH cro/C1-type" evidence="2">
    <location>
        <begin position="33"/>
        <end position="87"/>
    </location>
</feature>
<keyword evidence="1" id="KW-0238">DNA-binding</keyword>
<dbReference type="PANTHER" id="PTHR46797">
    <property type="entry name" value="HTH-TYPE TRANSCRIPTIONAL REGULATOR"/>
    <property type="match status" value="1"/>
</dbReference>
<dbReference type="PROSITE" id="PS50943">
    <property type="entry name" value="HTH_CROC1"/>
    <property type="match status" value="1"/>
</dbReference>
<dbReference type="EMBL" id="CADCTU010000794">
    <property type="protein sequence ID" value="CAA9354261.1"/>
    <property type="molecule type" value="Genomic_DNA"/>
</dbReference>
<dbReference type="InterPro" id="IPR010982">
    <property type="entry name" value="Lambda_DNA-bd_dom_sf"/>
</dbReference>
<dbReference type="SMART" id="SM00530">
    <property type="entry name" value="HTH_XRE"/>
    <property type="match status" value="1"/>
</dbReference>
<dbReference type="Pfam" id="PF13560">
    <property type="entry name" value="HTH_31"/>
    <property type="match status" value="1"/>
</dbReference>
<dbReference type="Gene3D" id="1.10.260.40">
    <property type="entry name" value="lambda repressor-like DNA-binding domains"/>
    <property type="match status" value="1"/>
</dbReference>
<reference evidence="3" key="1">
    <citation type="submission" date="2020-02" db="EMBL/GenBank/DDBJ databases">
        <authorList>
            <person name="Meier V. D."/>
        </authorList>
    </citation>
    <scope>NUCLEOTIDE SEQUENCE</scope>
    <source>
        <strain evidence="3">AVDCRST_MAG11</strain>
    </source>
</reference>
<proteinExistence type="predicted"/>
<dbReference type="InterPro" id="IPR011051">
    <property type="entry name" value="RmlC_Cupin_sf"/>
</dbReference>
<dbReference type="GO" id="GO:0003677">
    <property type="term" value="F:DNA binding"/>
    <property type="evidence" value="ECO:0007669"/>
    <property type="project" value="UniProtKB-KW"/>
</dbReference>
<dbReference type="SUPFAM" id="SSF51182">
    <property type="entry name" value="RmlC-like cupins"/>
    <property type="match status" value="1"/>
</dbReference>
<dbReference type="CDD" id="cd02209">
    <property type="entry name" value="cupin_XRE_C"/>
    <property type="match status" value="1"/>
</dbReference>
<dbReference type="GO" id="GO:0005829">
    <property type="term" value="C:cytosol"/>
    <property type="evidence" value="ECO:0007669"/>
    <property type="project" value="TreeGrafter"/>
</dbReference>
<dbReference type="CDD" id="cd00093">
    <property type="entry name" value="HTH_XRE"/>
    <property type="match status" value="1"/>
</dbReference>
<dbReference type="InterPro" id="IPR001387">
    <property type="entry name" value="Cro/C1-type_HTH"/>
</dbReference>